<dbReference type="Pfam" id="PF02096">
    <property type="entry name" value="60KD_IMP"/>
    <property type="match status" value="2"/>
</dbReference>
<dbReference type="GO" id="GO:0015031">
    <property type="term" value="P:protein transport"/>
    <property type="evidence" value="ECO:0007669"/>
    <property type="project" value="UniProtKB-KW"/>
</dbReference>
<keyword evidence="8" id="KW-0143">Chaperone</keyword>
<evidence type="ECO:0000256" key="9">
    <source>
        <dbReference type="RuleBase" id="RU003945"/>
    </source>
</evidence>
<evidence type="ECO:0000256" key="2">
    <source>
        <dbReference type="ARBA" id="ARBA00022448"/>
    </source>
</evidence>
<keyword evidence="2" id="KW-0813">Transport</keyword>
<dbReference type="CDD" id="cd20070">
    <property type="entry name" value="5TM_YidC_Alb3"/>
    <property type="match status" value="1"/>
</dbReference>
<keyword evidence="7 11" id="KW-0472">Membrane</keyword>
<dbReference type="InterPro" id="IPR047196">
    <property type="entry name" value="YidC_ALB_C"/>
</dbReference>
<feature type="transmembrane region" description="Helical" evidence="11">
    <location>
        <begin position="394"/>
        <end position="414"/>
    </location>
</feature>
<keyword evidence="3" id="KW-1003">Cell membrane</keyword>
<dbReference type="InterPro" id="IPR028055">
    <property type="entry name" value="YidC/Oxa/ALB_C"/>
</dbReference>
<comment type="subcellular location">
    <subcellularLocation>
        <location evidence="1">Cell membrane</location>
        <topology evidence="1">Multi-pass membrane protein</topology>
    </subcellularLocation>
    <subcellularLocation>
        <location evidence="9">Membrane</location>
        <topology evidence="9">Multi-pass membrane protein</topology>
    </subcellularLocation>
</comment>
<dbReference type="Proteomes" id="UP000824204">
    <property type="component" value="Unassembled WGS sequence"/>
</dbReference>
<evidence type="ECO:0000256" key="6">
    <source>
        <dbReference type="ARBA" id="ARBA00022989"/>
    </source>
</evidence>
<dbReference type="GO" id="GO:0051205">
    <property type="term" value="P:protein insertion into membrane"/>
    <property type="evidence" value="ECO:0007669"/>
    <property type="project" value="TreeGrafter"/>
</dbReference>
<comment type="similarity">
    <text evidence="9">Belongs to the OXA1/ALB3/YidC family.</text>
</comment>
<keyword evidence="5" id="KW-0653">Protein transport</keyword>
<name>A0A9D1V6W3_9FIRM</name>
<feature type="transmembrane region" description="Helical" evidence="11">
    <location>
        <begin position="104"/>
        <end position="127"/>
    </location>
</feature>
<evidence type="ECO:0000256" key="11">
    <source>
        <dbReference type="SAM" id="Phobius"/>
    </source>
</evidence>
<keyword evidence="6 11" id="KW-1133">Transmembrane helix</keyword>
<evidence type="ECO:0000256" key="3">
    <source>
        <dbReference type="ARBA" id="ARBA00022475"/>
    </source>
</evidence>
<evidence type="ECO:0000259" key="12">
    <source>
        <dbReference type="Pfam" id="PF02096"/>
    </source>
</evidence>
<feature type="region of interest" description="Disordered" evidence="10">
    <location>
        <begin position="432"/>
        <end position="451"/>
    </location>
</feature>
<dbReference type="GO" id="GO:0032977">
    <property type="term" value="F:membrane insertase activity"/>
    <property type="evidence" value="ECO:0007669"/>
    <property type="project" value="InterPro"/>
</dbReference>
<dbReference type="EMBL" id="DXFX01000024">
    <property type="protein sequence ID" value="HIX07187.1"/>
    <property type="molecule type" value="Genomic_DNA"/>
</dbReference>
<evidence type="ECO:0000313" key="14">
    <source>
        <dbReference type="Proteomes" id="UP000824204"/>
    </source>
</evidence>
<proteinExistence type="inferred from homology"/>
<sequence length="451" mass="50621">MLNLLDAIITLPETAFGSGLNFLGNIIKWIVEIVPNVGLGIILFTLILKVITLPLDIYSKSSMRKNSLKMEKMRPQLEKLQKQYANDQNAYNAKMMEMYKKNGYSMLGACLPMIVTLVIFMIVLGAFSDYSAYTNVDVYRKMAAKYNGAVVAYAPDVESADAENVEYIIDDKNNSEGKFTCTRRETYEQQDKLLRVVITKTLVLDEGTNYQDESVWADVSAASVSYEVISAKVSESKDEAFLAALQQAKESEEGKDMDADSQAVLALKILGRNAAEKQYQAENSHFLWIKNIWLSDTSYTHPVQKESGVPQETFDEITKNLAAEKSAANGYFILIVISIGSMFLSQFILMKSQKAQNELQTADGRGAKTQKIMMIVMPVMFGIFAFAYSAAFSIYMIVSSLYGIASTLIINFFIDRKFAKIEEREIQEKYNKRIPQAAKKNSDTRNGGKKQ</sequence>
<evidence type="ECO:0000256" key="8">
    <source>
        <dbReference type="ARBA" id="ARBA00023186"/>
    </source>
</evidence>
<evidence type="ECO:0000313" key="13">
    <source>
        <dbReference type="EMBL" id="HIX07187.1"/>
    </source>
</evidence>
<feature type="transmembrane region" description="Helical" evidence="11">
    <location>
        <begin position="37"/>
        <end position="58"/>
    </location>
</feature>
<accession>A0A9D1V6W3</accession>
<keyword evidence="4 9" id="KW-0812">Transmembrane</keyword>
<comment type="caution">
    <text evidence="13">The sequence shown here is derived from an EMBL/GenBank/DDBJ whole genome shotgun (WGS) entry which is preliminary data.</text>
</comment>
<reference evidence="13" key="1">
    <citation type="journal article" date="2021" name="PeerJ">
        <title>Extensive microbial diversity within the chicken gut microbiome revealed by metagenomics and culture.</title>
        <authorList>
            <person name="Gilroy R."/>
            <person name="Ravi A."/>
            <person name="Getino M."/>
            <person name="Pursley I."/>
            <person name="Horton D.L."/>
            <person name="Alikhan N.F."/>
            <person name="Baker D."/>
            <person name="Gharbi K."/>
            <person name="Hall N."/>
            <person name="Watson M."/>
            <person name="Adriaenssens E.M."/>
            <person name="Foster-Nyarko E."/>
            <person name="Jarju S."/>
            <person name="Secka A."/>
            <person name="Antonio M."/>
            <person name="Oren A."/>
            <person name="Chaudhuri R.R."/>
            <person name="La Ragione R."/>
            <person name="Hildebrand F."/>
            <person name="Pallen M.J."/>
        </authorList>
    </citation>
    <scope>NUCLEOTIDE SEQUENCE</scope>
    <source>
        <strain evidence="13">811</strain>
    </source>
</reference>
<dbReference type="InterPro" id="IPR001708">
    <property type="entry name" value="YidC/ALB3/OXA1/COX18"/>
</dbReference>
<feature type="transmembrane region" description="Helical" evidence="11">
    <location>
        <begin position="330"/>
        <end position="350"/>
    </location>
</feature>
<protein>
    <submittedName>
        <fullName evidence="13">YidC/Oxa1 family membrane protein insertase</fullName>
    </submittedName>
</protein>
<dbReference type="GO" id="GO:0005886">
    <property type="term" value="C:plasma membrane"/>
    <property type="evidence" value="ECO:0007669"/>
    <property type="project" value="UniProtKB-SubCell"/>
</dbReference>
<reference evidence="13" key="2">
    <citation type="submission" date="2021-04" db="EMBL/GenBank/DDBJ databases">
        <authorList>
            <person name="Gilroy R."/>
        </authorList>
    </citation>
    <scope>NUCLEOTIDE SEQUENCE</scope>
    <source>
        <strain evidence="13">811</strain>
    </source>
</reference>
<evidence type="ECO:0000256" key="5">
    <source>
        <dbReference type="ARBA" id="ARBA00022927"/>
    </source>
</evidence>
<feature type="domain" description="Membrane insertase YidC/Oxa/ALB C-terminal" evidence="12">
    <location>
        <begin position="38"/>
        <end position="129"/>
    </location>
</feature>
<evidence type="ECO:0000256" key="7">
    <source>
        <dbReference type="ARBA" id="ARBA00023136"/>
    </source>
</evidence>
<organism evidence="13 14">
    <name type="scientific">Candidatus Borkfalkia faecipullorum</name>
    <dbReference type="NCBI Taxonomy" id="2838510"/>
    <lineage>
        <taxon>Bacteria</taxon>
        <taxon>Bacillati</taxon>
        <taxon>Bacillota</taxon>
        <taxon>Clostridia</taxon>
        <taxon>Christensenellales</taxon>
        <taxon>Christensenellaceae</taxon>
        <taxon>Candidatus Borkfalkia</taxon>
    </lineage>
</organism>
<dbReference type="PANTHER" id="PTHR12428:SF65">
    <property type="entry name" value="CYTOCHROME C OXIDASE ASSEMBLY PROTEIN COX18, MITOCHONDRIAL"/>
    <property type="match status" value="1"/>
</dbReference>
<dbReference type="AlphaFoldDB" id="A0A9D1V6W3"/>
<dbReference type="PANTHER" id="PTHR12428">
    <property type="entry name" value="OXA1"/>
    <property type="match status" value="1"/>
</dbReference>
<gene>
    <name evidence="13" type="ORF">H9741_01810</name>
</gene>
<evidence type="ECO:0000256" key="10">
    <source>
        <dbReference type="SAM" id="MobiDB-lite"/>
    </source>
</evidence>
<evidence type="ECO:0000256" key="1">
    <source>
        <dbReference type="ARBA" id="ARBA00004651"/>
    </source>
</evidence>
<feature type="transmembrane region" description="Helical" evidence="11">
    <location>
        <begin position="371"/>
        <end position="388"/>
    </location>
</feature>
<evidence type="ECO:0000256" key="4">
    <source>
        <dbReference type="ARBA" id="ARBA00022692"/>
    </source>
</evidence>
<feature type="domain" description="Membrane insertase YidC/Oxa/ALB C-terminal" evidence="12">
    <location>
        <begin position="317"/>
        <end position="411"/>
    </location>
</feature>